<dbReference type="OMA" id="ERETHII"/>
<sequence length="144" mass="16282">MSFFPIIPSTSLYSSILALPPPHDHHHHTIHMDHHTLSSLLSHVLAPTSPAACPTPAPLSASPPHQAERQEKEARIIRLAEEEELARIQSGEQDGTPLCREEGIAAWHQCQHQERKDSMEAQKKRPRRSLEWLAGVIRERKEHA</sequence>
<keyword evidence="3" id="KW-1185">Reference proteome</keyword>
<protein>
    <submittedName>
        <fullName evidence="2">Uncharacterized protein</fullName>
    </submittedName>
</protein>
<dbReference type="OrthoDB" id="3695563at2759"/>
<reference evidence="3" key="2">
    <citation type="journal article" date="2013" name="PLoS Genet.">
        <title>Comparative genome structure, secondary metabolite, and effector coding capacity across Cochliobolus pathogens.</title>
        <authorList>
            <person name="Condon B.J."/>
            <person name="Leng Y."/>
            <person name="Wu D."/>
            <person name="Bushley K.E."/>
            <person name="Ohm R.A."/>
            <person name="Otillar R."/>
            <person name="Martin J."/>
            <person name="Schackwitz W."/>
            <person name="Grimwood J."/>
            <person name="MohdZainudin N."/>
            <person name="Xue C."/>
            <person name="Wang R."/>
            <person name="Manning V.A."/>
            <person name="Dhillon B."/>
            <person name="Tu Z.J."/>
            <person name="Steffenson B.J."/>
            <person name="Salamov A."/>
            <person name="Sun H."/>
            <person name="Lowry S."/>
            <person name="LaButti K."/>
            <person name="Han J."/>
            <person name="Copeland A."/>
            <person name="Lindquist E."/>
            <person name="Barry K."/>
            <person name="Schmutz J."/>
            <person name="Baker S.E."/>
            <person name="Ciuffetti L.M."/>
            <person name="Grigoriev I.V."/>
            <person name="Zhong S."/>
            <person name="Turgeon B.G."/>
        </authorList>
    </citation>
    <scope>NUCLEOTIDE SEQUENCE [LARGE SCALE GENOMIC DNA]</scope>
    <source>
        <strain evidence="3">C5 / ATCC 48332 / race O</strain>
    </source>
</reference>
<name>M2UG74_COCH5</name>
<dbReference type="Proteomes" id="UP000016936">
    <property type="component" value="Unassembled WGS sequence"/>
</dbReference>
<dbReference type="EMBL" id="KB445583">
    <property type="protein sequence ID" value="EMD86922.1"/>
    <property type="molecule type" value="Genomic_DNA"/>
</dbReference>
<gene>
    <name evidence="2" type="ORF">COCHEDRAFT_1023707</name>
</gene>
<reference evidence="2 3" key="1">
    <citation type="journal article" date="2012" name="PLoS Pathog.">
        <title>Diverse lifestyles and strategies of plant pathogenesis encoded in the genomes of eighteen Dothideomycetes fungi.</title>
        <authorList>
            <person name="Ohm R.A."/>
            <person name="Feau N."/>
            <person name="Henrissat B."/>
            <person name="Schoch C.L."/>
            <person name="Horwitz B.A."/>
            <person name="Barry K.W."/>
            <person name="Condon B.J."/>
            <person name="Copeland A.C."/>
            <person name="Dhillon B."/>
            <person name="Glaser F."/>
            <person name="Hesse C.N."/>
            <person name="Kosti I."/>
            <person name="LaButti K."/>
            <person name="Lindquist E.A."/>
            <person name="Lucas S."/>
            <person name="Salamov A.A."/>
            <person name="Bradshaw R.E."/>
            <person name="Ciuffetti L."/>
            <person name="Hamelin R.C."/>
            <person name="Kema G.H.J."/>
            <person name="Lawrence C."/>
            <person name="Scott J.A."/>
            <person name="Spatafora J.W."/>
            <person name="Turgeon B.G."/>
            <person name="de Wit P.J.G.M."/>
            <person name="Zhong S."/>
            <person name="Goodwin S.B."/>
            <person name="Grigoriev I.V."/>
        </authorList>
    </citation>
    <scope>NUCLEOTIDE SEQUENCE [LARGE SCALE GENOMIC DNA]</scope>
    <source>
        <strain evidence="3">C5 / ATCC 48332 / race O</strain>
    </source>
</reference>
<accession>M2UG74</accession>
<feature type="compositionally biased region" description="Low complexity" evidence="1">
    <location>
        <begin position="48"/>
        <end position="64"/>
    </location>
</feature>
<evidence type="ECO:0000256" key="1">
    <source>
        <dbReference type="SAM" id="MobiDB-lite"/>
    </source>
</evidence>
<proteinExistence type="predicted"/>
<organism evidence="2 3">
    <name type="scientific">Cochliobolus heterostrophus (strain C5 / ATCC 48332 / race O)</name>
    <name type="common">Southern corn leaf blight fungus</name>
    <name type="synonym">Bipolaris maydis</name>
    <dbReference type="NCBI Taxonomy" id="701091"/>
    <lineage>
        <taxon>Eukaryota</taxon>
        <taxon>Fungi</taxon>
        <taxon>Dikarya</taxon>
        <taxon>Ascomycota</taxon>
        <taxon>Pezizomycotina</taxon>
        <taxon>Dothideomycetes</taxon>
        <taxon>Pleosporomycetidae</taxon>
        <taxon>Pleosporales</taxon>
        <taxon>Pleosporineae</taxon>
        <taxon>Pleosporaceae</taxon>
        <taxon>Bipolaris</taxon>
    </lineage>
</organism>
<evidence type="ECO:0000313" key="3">
    <source>
        <dbReference type="Proteomes" id="UP000016936"/>
    </source>
</evidence>
<feature type="region of interest" description="Disordered" evidence="1">
    <location>
        <begin position="48"/>
        <end position="72"/>
    </location>
</feature>
<dbReference type="HOGENOM" id="CLU_109434_0_0_1"/>
<dbReference type="AlphaFoldDB" id="M2UG74"/>
<evidence type="ECO:0000313" key="2">
    <source>
        <dbReference type="EMBL" id="EMD86922.1"/>
    </source>
</evidence>